<dbReference type="RefSeq" id="WP_121222155.1">
    <property type="nucleotide sequence ID" value="NZ_JBIUBA010000010.1"/>
</dbReference>
<reference evidence="1 2" key="1">
    <citation type="submission" date="2018-10" db="EMBL/GenBank/DDBJ databases">
        <title>Sequencing the genomes of 1000 actinobacteria strains.</title>
        <authorList>
            <person name="Klenk H.-P."/>
        </authorList>
    </citation>
    <scope>NUCLEOTIDE SEQUENCE [LARGE SCALE GENOMIC DNA]</scope>
    <source>
        <strain evidence="1 2">DSM 43911</strain>
    </source>
</reference>
<dbReference type="AlphaFoldDB" id="A0A495X6G4"/>
<organism evidence="1 2">
    <name type="scientific">Saccharothrix variisporea</name>
    <dbReference type="NCBI Taxonomy" id="543527"/>
    <lineage>
        <taxon>Bacteria</taxon>
        <taxon>Bacillati</taxon>
        <taxon>Actinomycetota</taxon>
        <taxon>Actinomycetes</taxon>
        <taxon>Pseudonocardiales</taxon>
        <taxon>Pseudonocardiaceae</taxon>
        <taxon>Saccharothrix</taxon>
    </lineage>
</organism>
<evidence type="ECO:0000313" key="1">
    <source>
        <dbReference type="EMBL" id="RKT69991.1"/>
    </source>
</evidence>
<accession>A0A495X6G4</accession>
<protein>
    <submittedName>
        <fullName evidence="1">Uncharacterized protein</fullName>
    </submittedName>
</protein>
<dbReference type="EMBL" id="RBXR01000001">
    <property type="protein sequence ID" value="RKT69991.1"/>
    <property type="molecule type" value="Genomic_DNA"/>
</dbReference>
<sequence length="90" mass="9553">MGGVVVYEPDDDSEVEGLPWAITFEASAGEEWASFVCGPYERDEAVALAEEVLAEGRGVSAVVEPLLPVSSALDVLSTIAELREEVENPS</sequence>
<keyword evidence="2" id="KW-1185">Reference proteome</keyword>
<name>A0A495X6G4_9PSEU</name>
<comment type="caution">
    <text evidence="1">The sequence shown here is derived from an EMBL/GenBank/DDBJ whole genome shotgun (WGS) entry which is preliminary data.</text>
</comment>
<dbReference type="OrthoDB" id="3405112at2"/>
<proteinExistence type="predicted"/>
<dbReference type="Proteomes" id="UP000272729">
    <property type="component" value="Unassembled WGS sequence"/>
</dbReference>
<evidence type="ECO:0000313" key="2">
    <source>
        <dbReference type="Proteomes" id="UP000272729"/>
    </source>
</evidence>
<gene>
    <name evidence="1" type="ORF">DFJ66_3232</name>
</gene>